<organism evidence="8 9">
    <name type="scientific">Muricoccus pecuniae</name>
    <dbReference type="NCBI Taxonomy" id="693023"/>
    <lineage>
        <taxon>Bacteria</taxon>
        <taxon>Pseudomonadati</taxon>
        <taxon>Pseudomonadota</taxon>
        <taxon>Alphaproteobacteria</taxon>
        <taxon>Acetobacterales</taxon>
        <taxon>Roseomonadaceae</taxon>
        <taxon>Muricoccus</taxon>
    </lineage>
</organism>
<evidence type="ECO:0000256" key="3">
    <source>
        <dbReference type="ARBA" id="ARBA00022692"/>
    </source>
</evidence>
<evidence type="ECO:0000256" key="5">
    <source>
        <dbReference type="ARBA" id="ARBA00023136"/>
    </source>
</evidence>
<dbReference type="PANTHER" id="PTHR38459">
    <property type="entry name" value="PROPHAGE BACTOPRENOL-LINKED GLUCOSE TRANSLOCASE HOMOLOG"/>
    <property type="match status" value="1"/>
</dbReference>
<dbReference type="PANTHER" id="PTHR38459:SF1">
    <property type="entry name" value="PROPHAGE BACTOPRENOL-LINKED GLUCOSE TRANSLOCASE HOMOLOG"/>
    <property type="match status" value="1"/>
</dbReference>
<evidence type="ECO:0000313" key="9">
    <source>
        <dbReference type="Proteomes" id="UP000580654"/>
    </source>
</evidence>
<sequence>MQRPVRSGPVAAIPPRLLEAVLFAGVGALNTGIDILVFTALVTFTATPPLLASAVGYACGALNSYVVNGRLTFRRRDVRLASARRIAGFVLVNLLCLGFSLVVLALAAEAMPLLAAKLLSVVMTFALSFVLSRTLVYAA</sequence>
<comment type="similarity">
    <text evidence="2">Belongs to the GtrA family.</text>
</comment>
<dbReference type="RefSeq" id="WP_184518856.1">
    <property type="nucleotide sequence ID" value="NZ_JACIJD010000011.1"/>
</dbReference>
<keyword evidence="3 6" id="KW-0812">Transmembrane</keyword>
<feature type="transmembrane region" description="Helical" evidence="6">
    <location>
        <begin position="88"/>
        <end position="108"/>
    </location>
</feature>
<protein>
    <submittedName>
        <fullName evidence="8">Putative flippase GtrA</fullName>
    </submittedName>
</protein>
<feature type="transmembrane region" description="Helical" evidence="6">
    <location>
        <begin position="50"/>
        <end position="67"/>
    </location>
</feature>
<evidence type="ECO:0000259" key="7">
    <source>
        <dbReference type="Pfam" id="PF04138"/>
    </source>
</evidence>
<comment type="caution">
    <text evidence="8">The sequence shown here is derived from an EMBL/GenBank/DDBJ whole genome shotgun (WGS) entry which is preliminary data.</text>
</comment>
<dbReference type="Proteomes" id="UP000580654">
    <property type="component" value="Unassembled WGS sequence"/>
</dbReference>
<evidence type="ECO:0000256" key="1">
    <source>
        <dbReference type="ARBA" id="ARBA00004141"/>
    </source>
</evidence>
<dbReference type="InterPro" id="IPR007267">
    <property type="entry name" value="GtrA_DPMS_TM"/>
</dbReference>
<dbReference type="Pfam" id="PF04138">
    <property type="entry name" value="GtrA_DPMS_TM"/>
    <property type="match status" value="1"/>
</dbReference>
<dbReference type="EMBL" id="JACIJD010000011">
    <property type="protein sequence ID" value="MBB5694562.1"/>
    <property type="molecule type" value="Genomic_DNA"/>
</dbReference>
<feature type="domain" description="GtrA/DPMS transmembrane" evidence="7">
    <location>
        <begin position="23"/>
        <end position="136"/>
    </location>
</feature>
<keyword evidence="5 6" id="KW-0472">Membrane</keyword>
<keyword evidence="9" id="KW-1185">Reference proteome</keyword>
<reference evidence="8 9" key="1">
    <citation type="submission" date="2020-08" db="EMBL/GenBank/DDBJ databases">
        <title>Genomic Encyclopedia of Type Strains, Phase IV (KMG-IV): sequencing the most valuable type-strain genomes for metagenomic binning, comparative biology and taxonomic classification.</title>
        <authorList>
            <person name="Goeker M."/>
        </authorList>
    </citation>
    <scope>NUCLEOTIDE SEQUENCE [LARGE SCALE GENOMIC DNA]</scope>
    <source>
        <strain evidence="8 9">DSM 25622</strain>
    </source>
</reference>
<evidence type="ECO:0000256" key="2">
    <source>
        <dbReference type="ARBA" id="ARBA00009399"/>
    </source>
</evidence>
<feature type="transmembrane region" description="Helical" evidence="6">
    <location>
        <begin position="114"/>
        <end position="136"/>
    </location>
</feature>
<keyword evidence="4 6" id="KW-1133">Transmembrane helix</keyword>
<evidence type="ECO:0000256" key="4">
    <source>
        <dbReference type="ARBA" id="ARBA00022989"/>
    </source>
</evidence>
<dbReference type="GO" id="GO:0005886">
    <property type="term" value="C:plasma membrane"/>
    <property type="evidence" value="ECO:0007669"/>
    <property type="project" value="TreeGrafter"/>
</dbReference>
<comment type="subcellular location">
    <subcellularLocation>
        <location evidence="1">Membrane</location>
        <topology evidence="1">Multi-pass membrane protein</topology>
    </subcellularLocation>
</comment>
<evidence type="ECO:0000256" key="6">
    <source>
        <dbReference type="SAM" id="Phobius"/>
    </source>
</evidence>
<gene>
    <name evidence="8" type="ORF">FHS87_002614</name>
</gene>
<dbReference type="GO" id="GO:0000271">
    <property type="term" value="P:polysaccharide biosynthetic process"/>
    <property type="evidence" value="ECO:0007669"/>
    <property type="project" value="InterPro"/>
</dbReference>
<proteinExistence type="inferred from homology"/>
<dbReference type="InterPro" id="IPR051401">
    <property type="entry name" value="GtrA_CellWall_Glycosyl"/>
</dbReference>
<evidence type="ECO:0000313" key="8">
    <source>
        <dbReference type="EMBL" id="MBB5694562.1"/>
    </source>
</evidence>
<accession>A0A840YIV2</accession>
<dbReference type="AlphaFoldDB" id="A0A840YIV2"/>
<feature type="transmembrane region" description="Helical" evidence="6">
    <location>
        <begin position="21"/>
        <end position="44"/>
    </location>
</feature>
<name>A0A840YIV2_9PROT</name>